<evidence type="ECO:0000313" key="3">
    <source>
        <dbReference type="EMBL" id="MEE3852167.1"/>
    </source>
</evidence>
<dbReference type="PROSITE" id="PS51257">
    <property type="entry name" value="PROKAR_LIPOPROTEIN"/>
    <property type="match status" value="1"/>
</dbReference>
<dbReference type="RefSeq" id="WP_330434097.1">
    <property type="nucleotide sequence ID" value="NZ_JAZDUF010000005.1"/>
</dbReference>
<dbReference type="Proteomes" id="UP001347146">
    <property type="component" value="Unassembled WGS sequence"/>
</dbReference>
<accession>A0ABU7MGC2</accession>
<evidence type="ECO:0000256" key="1">
    <source>
        <dbReference type="SAM" id="MobiDB-lite"/>
    </source>
</evidence>
<protein>
    <recommendedName>
        <fullName evidence="5">DUF3298 domain-containing protein</fullName>
    </recommendedName>
</protein>
<keyword evidence="2" id="KW-0732">Signal</keyword>
<reference evidence="3 4" key="1">
    <citation type="submission" date="2024-01" db="EMBL/GenBank/DDBJ databases">
        <title>Draft genome sequence of Gordonia sp. LSe1-13.</title>
        <authorList>
            <person name="Suphannarot A."/>
            <person name="Mingma R."/>
        </authorList>
    </citation>
    <scope>NUCLEOTIDE SEQUENCE [LARGE SCALE GENOMIC DNA]</scope>
    <source>
        <strain evidence="3 4">LSe1-13</strain>
    </source>
</reference>
<name>A0ABU7MGC2_9ACTN</name>
<evidence type="ECO:0008006" key="5">
    <source>
        <dbReference type="Google" id="ProtNLM"/>
    </source>
</evidence>
<feature type="region of interest" description="Disordered" evidence="1">
    <location>
        <begin position="28"/>
        <end position="58"/>
    </location>
</feature>
<proteinExistence type="predicted"/>
<comment type="caution">
    <text evidence="3">The sequence shown here is derived from an EMBL/GenBank/DDBJ whole genome shotgun (WGS) entry which is preliminary data.</text>
</comment>
<dbReference type="EMBL" id="JAZDUF010000005">
    <property type="protein sequence ID" value="MEE3852167.1"/>
    <property type="molecule type" value="Genomic_DNA"/>
</dbReference>
<gene>
    <name evidence="3" type="ORF">VZC37_17625</name>
</gene>
<sequence>MCSLPRRAILATTVVCVAVATGACGDDDGTPIPATRSVQTTSMPISEPNGAASPQSSAPLTTAYQPALVHVNGHRGSTRFDADLPQVRGGVDDVRDRFNAGMRIAFDDIISSYVATTVGDGSLVDDERSRVTTITDGVVAGVLILNTYSDGAAHPNNHVATITIDAQDARPIRLTDVFTDPAAAAADLAEMVTRIDPRVDYVAPEVNTFLNWVPLPEGFRTYVPVAHALGDWLPITVPWDDITDLLRPGMADRLGG</sequence>
<evidence type="ECO:0000256" key="2">
    <source>
        <dbReference type="SAM" id="SignalP"/>
    </source>
</evidence>
<feature type="signal peptide" evidence="2">
    <location>
        <begin position="1"/>
        <end position="25"/>
    </location>
</feature>
<organism evidence="3 4">
    <name type="scientific">Gordonia sesuvii</name>
    <dbReference type="NCBI Taxonomy" id="3116777"/>
    <lineage>
        <taxon>Bacteria</taxon>
        <taxon>Bacillati</taxon>
        <taxon>Actinomycetota</taxon>
        <taxon>Actinomycetes</taxon>
        <taxon>Mycobacteriales</taxon>
        <taxon>Gordoniaceae</taxon>
        <taxon>Gordonia</taxon>
    </lineage>
</organism>
<keyword evidence="4" id="KW-1185">Reference proteome</keyword>
<evidence type="ECO:0000313" key="4">
    <source>
        <dbReference type="Proteomes" id="UP001347146"/>
    </source>
</evidence>
<feature type="chain" id="PRO_5047102711" description="DUF3298 domain-containing protein" evidence="2">
    <location>
        <begin position="26"/>
        <end position="256"/>
    </location>
</feature>